<evidence type="ECO:0000256" key="1">
    <source>
        <dbReference type="ARBA" id="ARBA00002986"/>
    </source>
</evidence>
<dbReference type="InterPro" id="IPR005139">
    <property type="entry name" value="PCRF"/>
</dbReference>
<feature type="domain" description="Prokaryotic-type class I peptide chain release factors" evidence="5">
    <location>
        <begin position="196"/>
        <end position="212"/>
    </location>
</feature>
<keyword evidence="3" id="KW-0488">Methylation</keyword>
<dbReference type="InterPro" id="IPR000352">
    <property type="entry name" value="Pep_chain_release_fac_I"/>
</dbReference>
<dbReference type="SUPFAM" id="SSF75620">
    <property type="entry name" value="Release factor"/>
    <property type="match status" value="1"/>
</dbReference>
<dbReference type="SMART" id="SM00937">
    <property type="entry name" value="PCRF"/>
    <property type="match status" value="1"/>
</dbReference>
<dbReference type="PANTHER" id="PTHR43804">
    <property type="entry name" value="LD18447P"/>
    <property type="match status" value="1"/>
</dbReference>
<evidence type="ECO:0000256" key="3">
    <source>
        <dbReference type="ARBA" id="ARBA00022481"/>
    </source>
</evidence>
<dbReference type="Proteomes" id="UP000178114">
    <property type="component" value="Unassembled WGS sequence"/>
</dbReference>
<comment type="caution">
    <text evidence="6">The sequence shown here is derived from an EMBL/GenBank/DDBJ whole genome shotgun (WGS) entry which is preliminary data.</text>
</comment>
<comment type="similarity">
    <text evidence="2">Belongs to the prokaryotic/mitochondrial release factor family.</text>
</comment>
<dbReference type="AlphaFoldDB" id="A0A1F5X080"/>
<protein>
    <submittedName>
        <fullName evidence="6">Peptide chain release factor 1</fullName>
    </submittedName>
</protein>
<dbReference type="GO" id="GO:0005737">
    <property type="term" value="C:cytoplasm"/>
    <property type="evidence" value="ECO:0007669"/>
    <property type="project" value="UniProtKB-ARBA"/>
</dbReference>
<organism evidence="6 7">
    <name type="scientific">Candidatus Giovannonibacteria bacterium RIFCSPLOWO2_01_FULL_45_34</name>
    <dbReference type="NCBI Taxonomy" id="1798351"/>
    <lineage>
        <taxon>Bacteria</taxon>
        <taxon>Candidatus Giovannoniibacteriota</taxon>
    </lineage>
</organism>
<dbReference type="Gene3D" id="3.30.70.1660">
    <property type="match status" value="1"/>
</dbReference>
<evidence type="ECO:0000256" key="4">
    <source>
        <dbReference type="ARBA" id="ARBA00022917"/>
    </source>
</evidence>
<keyword evidence="4" id="KW-0648">Protein biosynthesis</keyword>
<dbReference type="STRING" id="1798351.A2930_03445"/>
<dbReference type="Gene3D" id="3.30.160.20">
    <property type="match status" value="1"/>
</dbReference>
<dbReference type="FunFam" id="3.30.160.20:FF:000004">
    <property type="entry name" value="Peptide chain release factor 1"/>
    <property type="match status" value="1"/>
</dbReference>
<evidence type="ECO:0000313" key="6">
    <source>
        <dbReference type="EMBL" id="OGF81294.1"/>
    </source>
</evidence>
<dbReference type="GO" id="GO:0003747">
    <property type="term" value="F:translation release factor activity"/>
    <property type="evidence" value="ECO:0007669"/>
    <property type="project" value="InterPro"/>
</dbReference>
<dbReference type="Pfam" id="PF00472">
    <property type="entry name" value="RF-1"/>
    <property type="match status" value="1"/>
</dbReference>
<gene>
    <name evidence="6" type="ORF">A2930_03445</name>
</gene>
<dbReference type="PROSITE" id="PS00745">
    <property type="entry name" value="RF_PROK_I"/>
    <property type="match status" value="1"/>
</dbReference>
<dbReference type="Pfam" id="PF03462">
    <property type="entry name" value="PCRF"/>
    <property type="match status" value="1"/>
</dbReference>
<evidence type="ECO:0000259" key="5">
    <source>
        <dbReference type="PROSITE" id="PS00745"/>
    </source>
</evidence>
<accession>A0A1F5X080</accession>
<comment type="function">
    <text evidence="1">Peptide chain release factor 1 directs the termination of translation in response to the peptide chain termination codons UAG and UAA.</text>
</comment>
<dbReference type="EMBL" id="MFID01000013">
    <property type="protein sequence ID" value="OGF81294.1"/>
    <property type="molecule type" value="Genomic_DNA"/>
</dbReference>
<evidence type="ECO:0000313" key="7">
    <source>
        <dbReference type="Proteomes" id="UP000178114"/>
    </source>
</evidence>
<dbReference type="FunFam" id="3.30.70.1660:FF:000002">
    <property type="entry name" value="Peptide chain release factor 1"/>
    <property type="match status" value="1"/>
</dbReference>
<name>A0A1F5X080_9BACT</name>
<evidence type="ECO:0000256" key="2">
    <source>
        <dbReference type="ARBA" id="ARBA00010835"/>
    </source>
</evidence>
<dbReference type="InterPro" id="IPR050057">
    <property type="entry name" value="Prokaryotic/Mito_RF"/>
</dbReference>
<reference evidence="6 7" key="1">
    <citation type="journal article" date="2016" name="Nat. Commun.">
        <title>Thousands of microbial genomes shed light on interconnected biogeochemical processes in an aquifer system.</title>
        <authorList>
            <person name="Anantharaman K."/>
            <person name="Brown C.T."/>
            <person name="Hug L.A."/>
            <person name="Sharon I."/>
            <person name="Castelle C.J."/>
            <person name="Probst A.J."/>
            <person name="Thomas B.C."/>
            <person name="Singh A."/>
            <person name="Wilkins M.J."/>
            <person name="Karaoz U."/>
            <person name="Brodie E.L."/>
            <person name="Williams K.H."/>
            <person name="Hubbard S.S."/>
            <person name="Banfield J.F."/>
        </authorList>
    </citation>
    <scope>NUCLEOTIDE SEQUENCE [LARGE SCALE GENOMIC DNA]</scope>
</reference>
<proteinExistence type="inferred from homology"/>
<dbReference type="InterPro" id="IPR045853">
    <property type="entry name" value="Pep_chain_release_fac_I_sf"/>
</dbReference>
<sequence length="315" mass="35892">MDTQLQKKLEEALKEYDSMEMDVAESFKWPREKAIRFGELSKVKVLMEEYNSAVPARKKDIEQKLSGMFGVGGSAEKNKAILEIRAGVGGNEAALFAADLLRMYQSYAQKRGWEFVLIDESKNDLGGYKEVVYELRGKNVYHLLKYESGVHRIQRVPATEKSGRIHTSTASVAVLPVAEEKELEIKDSDIEVSFSRAGGPGGQNVNKVETAVRILHKPTGIVISSRAERSQQKNRERAMEVLRAKLLDEKLRKEEEIVKKDRKEQIGTADRSEKIRTYNFLQDRITDHRINESWHNIKEILNGNMDDIVDAFHKA</sequence>
<dbReference type="PANTHER" id="PTHR43804:SF7">
    <property type="entry name" value="LD18447P"/>
    <property type="match status" value="1"/>
</dbReference>